<evidence type="ECO:0000313" key="3">
    <source>
        <dbReference type="Proteomes" id="UP001148018"/>
    </source>
</evidence>
<protein>
    <submittedName>
        <fullName evidence="2">Uncharacterized protein</fullName>
    </submittedName>
</protein>
<dbReference type="EMBL" id="JANIIK010000035">
    <property type="protein sequence ID" value="KAJ3613358.1"/>
    <property type="molecule type" value="Genomic_DNA"/>
</dbReference>
<proteinExistence type="predicted"/>
<evidence type="ECO:0000256" key="1">
    <source>
        <dbReference type="SAM" id="MobiDB-lite"/>
    </source>
</evidence>
<dbReference type="OrthoDB" id="16079at2759"/>
<gene>
    <name evidence="2" type="ORF">NHX12_019608</name>
</gene>
<feature type="region of interest" description="Disordered" evidence="1">
    <location>
        <begin position="55"/>
        <end position="90"/>
    </location>
</feature>
<evidence type="ECO:0000313" key="2">
    <source>
        <dbReference type="EMBL" id="KAJ3613358.1"/>
    </source>
</evidence>
<comment type="caution">
    <text evidence="2">The sequence shown here is derived from an EMBL/GenBank/DDBJ whole genome shotgun (WGS) entry which is preliminary data.</text>
</comment>
<dbReference type="Gene3D" id="1.10.8.100">
    <property type="entry name" value="Ribosomal RNA adenine dimethylase-like, domain 2"/>
    <property type="match status" value="1"/>
</dbReference>
<name>A0A9Q0EVP9_9TELE</name>
<accession>A0A9Q0EVP9</accession>
<dbReference type="AlphaFoldDB" id="A0A9Q0EVP9"/>
<dbReference type="InterPro" id="IPR023165">
    <property type="entry name" value="rRNA_Ade_diMease-like_C"/>
</dbReference>
<keyword evidence="3" id="KW-1185">Reference proteome</keyword>
<organism evidence="2 3">
    <name type="scientific">Muraenolepis orangiensis</name>
    <name type="common">Patagonian moray cod</name>
    <dbReference type="NCBI Taxonomy" id="630683"/>
    <lineage>
        <taxon>Eukaryota</taxon>
        <taxon>Metazoa</taxon>
        <taxon>Chordata</taxon>
        <taxon>Craniata</taxon>
        <taxon>Vertebrata</taxon>
        <taxon>Euteleostomi</taxon>
        <taxon>Actinopterygii</taxon>
        <taxon>Neopterygii</taxon>
        <taxon>Teleostei</taxon>
        <taxon>Neoteleostei</taxon>
        <taxon>Acanthomorphata</taxon>
        <taxon>Zeiogadaria</taxon>
        <taxon>Gadariae</taxon>
        <taxon>Gadiformes</taxon>
        <taxon>Muraenolepidoidei</taxon>
        <taxon>Muraenolepididae</taxon>
        <taxon>Muraenolepis</taxon>
    </lineage>
</organism>
<reference evidence="2" key="1">
    <citation type="submission" date="2022-07" db="EMBL/GenBank/DDBJ databases">
        <title>Chromosome-level genome of Muraenolepis orangiensis.</title>
        <authorList>
            <person name="Kim J."/>
        </authorList>
    </citation>
    <scope>NUCLEOTIDE SEQUENCE</scope>
    <source>
        <strain evidence="2">KU_S4_2022</strain>
        <tissue evidence="2">Muscle</tissue>
    </source>
</reference>
<sequence>MLREADVDPTLRPTELSLDQFRALADAYAYLCARDPGLASYEFREELRLKHLARRPQTEETLALRRPPSGAPFPASFDPEADDSSGKPER</sequence>
<dbReference type="Proteomes" id="UP001148018">
    <property type="component" value="Unassembled WGS sequence"/>
</dbReference>